<dbReference type="SUPFAM" id="SSF75217">
    <property type="entry name" value="alpha/beta knot"/>
    <property type="match status" value="1"/>
</dbReference>
<dbReference type="InterPro" id="IPR029028">
    <property type="entry name" value="Alpha/beta_knot_MTases"/>
</dbReference>
<dbReference type="PANTHER" id="PTHR46429:SF1">
    <property type="entry name" value="23S RRNA (GUANOSINE-2'-O-)-METHYLTRANSFERASE RLMB"/>
    <property type="match status" value="1"/>
</dbReference>
<evidence type="ECO:0000256" key="2">
    <source>
        <dbReference type="ARBA" id="ARBA00022603"/>
    </source>
</evidence>
<evidence type="ECO:0000313" key="5">
    <source>
        <dbReference type="EMBL" id="HIU36527.1"/>
    </source>
</evidence>
<dbReference type="Gene3D" id="3.40.1280.10">
    <property type="match status" value="1"/>
</dbReference>
<proteinExistence type="inferred from homology"/>
<gene>
    <name evidence="5" type="primary">rlmB</name>
    <name evidence="5" type="ORF">IAC53_07985</name>
</gene>
<evidence type="ECO:0000256" key="3">
    <source>
        <dbReference type="ARBA" id="ARBA00022679"/>
    </source>
</evidence>
<dbReference type="InterPro" id="IPR029026">
    <property type="entry name" value="tRNA_m1G_MTases_N"/>
</dbReference>
<dbReference type="Pfam" id="PF08032">
    <property type="entry name" value="SpoU_sub_bind"/>
    <property type="match status" value="1"/>
</dbReference>
<name>A0A9D1IFS9_9FIRM</name>
<dbReference type="AlphaFoldDB" id="A0A9D1IFS9"/>
<evidence type="ECO:0000259" key="4">
    <source>
        <dbReference type="SMART" id="SM00967"/>
    </source>
</evidence>
<dbReference type="Gene3D" id="3.30.1330.30">
    <property type="match status" value="1"/>
</dbReference>
<evidence type="ECO:0000313" key="6">
    <source>
        <dbReference type="Proteomes" id="UP000824071"/>
    </source>
</evidence>
<reference evidence="5" key="2">
    <citation type="journal article" date="2021" name="PeerJ">
        <title>Extensive microbial diversity within the chicken gut microbiome revealed by metagenomics and culture.</title>
        <authorList>
            <person name="Gilroy R."/>
            <person name="Ravi A."/>
            <person name="Getino M."/>
            <person name="Pursley I."/>
            <person name="Horton D.L."/>
            <person name="Alikhan N.F."/>
            <person name="Baker D."/>
            <person name="Gharbi K."/>
            <person name="Hall N."/>
            <person name="Watson M."/>
            <person name="Adriaenssens E.M."/>
            <person name="Foster-Nyarko E."/>
            <person name="Jarju S."/>
            <person name="Secka A."/>
            <person name="Antonio M."/>
            <person name="Oren A."/>
            <person name="Chaudhuri R.R."/>
            <person name="La Ragione R."/>
            <person name="Hildebrand F."/>
            <person name="Pallen M.J."/>
        </authorList>
    </citation>
    <scope>NUCLEOTIDE SEQUENCE</scope>
    <source>
        <strain evidence="5">ChiGjej1B1-19959</strain>
    </source>
</reference>
<dbReference type="InterPro" id="IPR013123">
    <property type="entry name" value="SpoU_subst-bd"/>
</dbReference>
<dbReference type="SUPFAM" id="SSF55315">
    <property type="entry name" value="L30e-like"/>
    <property type="match status" value="1"/>
</dbReference>
<dbReference type="NCBIfam" id="TIGR00186">
    <property type="entry name" value="rRNA_methyl_3"/>
    <property type="match status" value="1"/>
</dbReference>
<dbReference type="Pfam" id="PF00588">
    <property type="entry name" value="SpoU_methylase"/>
    <property type="match status" value="1"/>
</dbReference>
<dbReference type="GO" id="GO:0006396">
    <property type="term" value="P:RNA processing"/>
    <property type="evidence" value="ECO:0007669"/>
    <property type="project" value="InterPro"/>
</dbReference>
<dbReference type="InterPro" id="IPR001537">
    <property type="entry name" value="SpoU_MeTrfase"/>
</dbReference>
<dbReference type="GO" id="GO:0003723">
    <property type="term" value="F:RNA binding"/>
    <property type="evidence" value="ECO:0007669"/>
    <property type="project" value="InterPro"/>
</dbReference>
<dbReference type="GO" id="GO:0008173">
    <property type="term" value="F:RNA methyltransferase activity"/>
    <property type="evidence" value="ECO:0007669"/>
    <property type="project" value="InterPro"/>
</dbReference>
<comment type="similarity">
    <text evidence="1">Belongs to the class IV-like SAM-binding methyltransferase superfamily. RNA methyltransferase TrmH family.</text>
</comment>
<sequence length="251" mass="26235">MQRDAKNEDFIVGRNAVAEALRAGREIDTLYVLAGERVPAVRRLVSAARESGAVVKEVDRKKLDALSGGAVHQGVAALAAAHSYASLDDIFALARQRGEPPFVVVCDELEDPHNLGAVLRTAEAAGAHGVVVPKRRSAPLSATVAKTSAGALEYIPVARVPNLPAALDTLKANGCWVYGADMDGTDYKQTDFSGGVALVVGAEGKGLGRLVREKCDAIVSLPMKGKINSLNASVAAGILLYEISAHRTSEG</sequence>
<dbReference type="FunFam" id="3.40.1280.10:FF:000008">
    <property type="entry name" value="Group 3 RNA methyltransferase TrmH"/>
    <property type="match status" value="1"/>
</dbReference>
<dbReference type="Proteomes" id="UP000824071">
    <property type="component" value="Unassembled WGS sequence"/>
</dbReference>
<protein>
    <submittedName>
        <fullName evidence="5">23S rRNA (Guanosine(2251)-2'-O)-methyltransferase RlmB</fullName>
    </submittedName>
</protein>
<dbReference type="InterPro" id="IPR029064">
    <property type="entry name" value="Ribosomal_eL30-like_sf"/>
</dbReference>
<evidence type="ECO:0000256" key="1">
    <source>
        <dbReference type="ARBA" id="ARBA00007228"/>
    </source>
</evidence>
<dbReference type="GO" id="GO:0005829">
    <property type="term" value="C:cytosol"/>
    <property type="evidence" value="ECO:0007669"/>
    <property type="project" value="TreeGrafter"/>
</dbReference>
<reference evidence="5" key="1">
    <citation type="submission" date="2020-10" db="EMBL/GenBank/DDBJ databases">
        <authorList>
            <person name="Gilroy R."/>
        </authorList>
    </citation>
    <scope>NUCLEOTIDE SEQUENCE</scope>
    <source>
        <strain evidence="5">ChiGjej1B1-19959</strain>
    </source>
</reference>
<feature type="domain" description="RNA 2-O ribose methyltransferase substrate binding" evidence="4">
    <location>
        <begin position="10"/>
        <end position="85"/>
    </location>
</feature>
<dbReference type="CDD" id="cd18103">
    <property type="entry name" value="SpoU-like_RlmB"/>
    <property type="match status" value="1"/>
</dbReference>
<keyword evidence="2" id="KW-0489">Methyltransferase</keyword>
<dbReference type="InterPro" id="IPR004441">
    <property type="entry name" value="rRNA_MeTrfase_TrmH"/>
</dbReference>
<dbReference type="GO" id="GO:0032259">
    <property type="term" value="P:methylation"/>
    <property type="evidence" value="ECO:0007669"/>
    <property type="project" value="UniProtKB-KW"/>
</dbReference>
<dbReference type="PANTHER" id="PTHR46429">
    <property type="entry name" value="23S RRNA (GUANOSINE-2'-O-)-METHYLTRANSFERASE RLMB"/>
    <property type="match status" value="1"/>
</dbReference>
<accession>A0A9D1IFS9</accession>
<organism evidence="5 6">
    <name type="scientific">Candidatus Fimenecus excrementigallinarum</name>
    <dbReference type="NCBI Taxonomy" id="2840816"/>
    <lineage>
        <taxon>Bacteria</taxon>
        <taxon>Bacillati</taxon>
        <taxon>Bacillota</taxon>
        <taxon>Clostridia</taxon>
        <taxon>Candidatus Fimenecus</taxon>
    </lineage>
</organism>
<dbReference type="EMBL" id="DVMW01000044">
    <property type="protein sequence ID" value="HIU36527.1"/>
    <property type="molecule type" value="Genomic_DNA"/>
</dbReference>
<comment type="caution">
    <text evidence="5">The sequence shown here is derived from an EMBL/GenBank/DDBJ whole genome shotgun (WGS) entry which is preliminary data.</text>
</comment>
<dbReference type="SMART" id="SM00967">
    <property type="entry name" value="SpoU_sub_bind"/>
    <property type="match status" value="1"/>
</dbReference>
<keyword evidence="3" id="KW-0808">Transferase</keyword>